<dbReference type="CDD" id="cd09917">
    <property type="entry name" value="F-box_SF"/>
    <property type="match status" value="1"/>
</dbReference>
<dbReference type="PROSITE" id="PS50181">
    <property type="entry name" value="FBOX"/>
    <property type="match status" value="1"/>
</dbReference>
<feature type="domain" description="F-box" evidence="3">
    <location>
        <begin position="113"/>
        <end position="162"/>
    </location>
</feature>
<dbReference type="InterPro" id="IPR036047">
    <property type="entry name" value="F-box-like_dom_sf"/>
</dbReference>
<dbReference type="AlphaFoldDB" id="A0A0K3C867"/>
<evidence type="ECO:0000313" key="5">
    <source>
        <dbReference type="Proteomes" id="UP000199069"/>
    </source>
</evidence>
<proteinExistence type="predicted"/>
<feature type="region of interest" description="Disordered" evidence="2">
    <location>
        <begin position="804"/>
        <end position="865"/>
    </location>
</feature>
<feature type="compositionally biased region" description="Acidic residues" evidence="2">
    <location>
        <begin position="54"/>
        <end position="74"/>
    </location>
</feature>
<accession>A0A0K3C867</accession>
<dbReference type="SUPFAM" id="SSF81383">
    <property type="entry name" value="F-box domain"/>
    <property type="match status" value="1"/>
</dbReference>
<feature type="region of interest" description="Disordered" evidence="2">
    <location>
        <begin position="704"/>
        <end position="764"/>
    </location>
</feature>
<sequence length="877" mass="98913">MTGRAKHPRRASTKAPHAAARDSEDEGGEEERENDEEVVPKKRDKGKGRAIEVFDSDEEDEDEVGTSEDDASDWEESRKKTKKNKSGGGKDGKGGGASAKGKGGRKGKDVGRLEVTKTLPLELLVEIFSHLDPNDLLALSMVNKQYRSLLGSPAYQSLWQESRKRLDLPDVTSGGLTEFQYAHLMFGKRCQSCKSPHAKRADFGIRLRLCKACRNLKIVRLDLKSETLKHLHPMTKDCALAALPYGLLADVEHFSNKLWELEYEDEAEKDSAALLASSFGFDSHFSSRRGVKQVSYAEVDSEDDAKSNKEDKFVSRSERVRAFVAQRQVACQQLLKDAKAMSLAEDGLRNKLRERNRSRYIGENFEKSLDRSIQFLDYDWFSSKLIFQTKPLTDEEWELIKDDVFSLLQRIRRKQVRESTDKARQNRQEALRPRYDKLKQTFNKKAQLFLPLFVDFLLFESVRPLWESSDVKVTAKLWTTKLDSIKEELEQYRLDLLMHARQVILEATMDPDDPQTPAELDKPVEEADLSNAFFARATSFVCCSFTNCSRSLKWDEAKKLNPRPDETNSIGPLVDVLRHLHISHNFDNSVQTAKALKKGPQFHIKLPLEVACAVSAILEVGDLDETTAGQKELHDLEHDVRTYGWEWENSTCAQRKYWSWFRLLYKIKVESDKAARNKPPLALEPPCIVLHTWNNRSRDQALSPAASSSRYSTSPWHGDSDSSFDRADSVASNSYSDTSFAPPSAGHRRHSTSSSEALSWREKQARRTAAAEAVRQAVSNGTLDANSYTDGQLYSVKAEAEKHCAPPARDEGGGGATAHKGKKRRRTSGLEGREGQIAHAVKIRRLEGPPHDETDSEDGPAEQVEEVEVDLTKLLGM</sequence>
<reference evidence="4 5" key="1">
    <citation type="submission" date="2015-07" db="EMBL/GenBank/DDBJ databases">
        <authorList>
            <person name="Cajimat M.N.B."/>
            <person name="Milazzo M.L."/>
            <person name="Fulhorst C.F."/>
        </authorList>
    </citation>
    <scope>NUCLEOTIDE SEQUENCE [LARGE SCALE GENOMIC DNA]</scope>
    <source>
        <strain evidence="4">Single colony</strain>
    </source>
</reference>
<keyword evidence="5" id="KW-1185">Reference proteome</keyword>
<dbReference type="Pfam" id="PF12937">
    <property type="entry name" value="F-box-like"/>
    <property type="match status" value="1"/>
</dbReference>
<feature type="coiled-coil region" evidence="1">
    <location>
        <begin position="475"/>
        <end position="502"/>
    </location>
</feature>
<name>A0A0K3C867_RHOTO</name>
<organism evidence="4 5">
    <name type="scientific">Rhodotorula toruloides</name>
    <name type="common">Yeast</name>
    <name type="synonym">Rhodosporidium toruloides</name>
    <dbReference type="NCBI Taxonomy" id="5286"/>
    <lineage>
        <taxon>Eukaryota</taxon>
        <taxon>Fungi</taxon>
        <taxon>Dikarya</taxon>
        <taxon>Basidiomycota</taxon>
        <taxon>Pucciniomycotina</taxon>
        <taxon>Microbotryomycetes</taxon>
        <taxon>Sporidiobolales</taxon>
        <taxon>Sporidiobolaceae</taxon>
        <taxon>Rhodotorula</taxon>
    </lineage>
</organism>
<gene>
    <name evidence="4" type="primary">FGENESH: predicted gene_3.221</name>
    <name evidence="4" type="ORF">BN2166_0017700</name>
</gene>
<feature type="compositionally biased region" description="Acidic residues" evidence="2">
    <location>
        <begin position="854"/>
        <end position="865"/>
    </location>
</feature>
<dbReference type="InterPro" id="IPR001810">
    <property type="entry name" value="F-box_dom"/>
</dbReference>
<dbReference type="Proteomes" id="UP000199069">
    <property type="component" value="Unassembled WGS sequence"/>
</dbReference>
<feature type="compositionally biased region" description="Low complexity" evidence="2">
    <location>
        <begin position="704"/>
        <end position="714"/>
    </location>
</feature>
<feature type="compositionally biased region" description="Basic and acidic residues" evidence="2">
    <location>
        <begin position="844"/>
        <end position="853"/>
    </location>
</feature>
<dbReference type="EMBL" id="CWKI01000003">
    <property type="protein sequence ID" value="CTR05909.1"/>
    <property type="molecule type" value="Genomic_DNA"/>
</dbReference>
<dbReference type="STRING" id="5286.A0A0K3C867"/>
<dbReference type="Gene3D" id="1.20.1280.50">
    <property type="match status" value="1"/>
</dbReference>
<keyword evidence="1" id="KW-0175">Coiled coil</keyword>
<feature type="compositionally biased region" description="Basic and acidic residues" evidence="2">
    <location>
        <begin position="718"/>
        <end position="728"/>
    </location>
</feature>
<protein>
    <submittedName>
        <fullName evidence="4">BY PROTMAP: gi|342319851|gb|EGU11796.1| Proteophosphoglycan ppg4 [Rhodotorula glutinis ATCC 204091]</fullName>
    </submittedName>
</protein>
<evidence type="ECO:0000256" key="2">
    <source>
        <dbReference type="SAM" id="MobiDB-lite"/>
    </source>
</evidence>
<feature type="compositionally biased region" description="Basic residues" evidence="2">
    <location>
        <begin position="1"/>
        <end position="12"/>
    </location>
</feature>
<evidence type="ECO:0000256" key="1">
    <source>
        <dbReference type="SAM" id="Coils"/>
    </source>
</evidence>
<feature type="compositionally biased region" description="Polar residues" evidence="2">
    <location>
        <begin position="730"/>
        <end position="741"/>
    </location>
</feature>
<evidence type="ECO:0000259" key="3">
    <source>
        <dbReference type="PROSITE" id="PS50181"/>
    </source>
</evidence>
<dbReference type="OMA" id="WEWENST"/>
<dbReference type="SMART" id="SM00256">
    <property type="entry name" value="FBOX"/>
    <property type="match status" value="1"/>
</dbReference>
<feature type="compositionally biased region" description="Acidic residues" evidence="2">
    <location>
        <begin position="23"/>
        <end position="37"/>
    </location>
</feature>
<evidence type="ECO:0000313" key="4">
    <source>
        <dbReference type="EMBL" id="CTR05909.1"/>
    </source>
</evidence>
<feature type="region of interest" description="Disordered" evidence="2">
    <location>
        <begin position="1"/>
        <end position="111"/>
    </location>
</feature>